<evidence type="ECO:0000256" key="2">
    <source>
        <dbReference type="SAM" id="Phobius"/>
    </source>
</evidence>
<proteinExistence type="predicted"/>
<reference evidence="4" key="1">
    <citation type="journal article" date="2023" name="Commun. Biol.">
        <title>Genome analysis of Parmales, the sister group of diatoms, reveals the evolutionary specialization of diatoms from phago-mixotrophs to photoautotrophs.</title>
        <authorList>
            <person name="Ban H."/>
            <person name="Sato S."/>
            <person name="Yoshikawa S."/>
            <person name="Yamada K."/>
            <person name="Nakamura Y."/>
            <person name="Ichinomiya M."/>
            <person name="Sato N."/>
            <person name="Blanc-Mathieu R."/>
            <person name="Endo H."/>
            <person name="Kuwata A."/>
            <person name="Ogata H."/>
        </authorList>
    </citation>
    <scope>NUCLEOTIDE SEQUENCE [LARGE SCALE GENOMIC DNA]</scope>
    <source>
        <strain evidence="4">NIES 3700</strain>
    </source>
</reference>
<comment type="caution">
    <text evidence="3">The sequence shown here is derived from an EMBL/GenBank/DDBJ whole genome shotgun (WGS) entry which is preliminary data.</text>
</comment>
<feature type="region of interest" description="Disordered" evidence="1">
    <location>
        <begin position="1873"/>
        <end position="1914"/>
    </location>
</feature>
<dbReference type="OrthoDB" id="687730at2759"/>
<feature type="compositionally biased region" description="Low complexity" evidence="1">
    <location>
        <begin position="1649"/>
        <end position="1662"/>
    </location>
</feature>
<feature type="region of interest" description="Disordered" evidence="1">
    <location>
        <begin position="1649"/>
        <end position="1668"/>
    </location>
</feature>
<keyword evidence="2" id="KW-0472">Membrane</keyword>
<protein>
    <submittedName>
        <fullName evidence="3">Uncharacterized protein</fullName>
    </submittedName>
</protein>
<gene>
    <name evidence="3" type="ORF">TrLO_g12436</name>
</gene>
<feature type="region of interest" description="Disordered" evidence="1">
    <location>
        <begin position="914"/>
        <end position="942"/>
    </location>
</feature>
<dbReference type="Proteomes" id="UP001165122">
    <property type="component" value="Unassembled WGS sequence"/>
</dbReference>
<dbReference type="EMBL" id="BRXW01000697">
    <property type="protein sequence ID" value="GMH74421.1"/>
    <property type="molecule type" value="Genomic_DNA"/>
</dbReference>
<feature type="compositionally biased region" description="Polar residues" evidence="1">
    <location>
        <begin position="914"/>
        <end position="934"/>
    </location>
</feature>
<name>A0A9W7AK63_9STRA</name>
<evidence type="ECO:0000313" key="4">
    <source>
        <dbReference type="Proteomes" id="UP001165122"/>
    </source>
</evidence>
<evidence type="ECO:0000313" key="3">
    <source>
        <dbReference type="EMBL" id="GMH74421.1"/>
    </source>
</evidence>
<organism evidence="3 4">
    <name type="scientific">Triparma laevis f. longispina</name>
    <dbReference type="NCBI Taxonomy" id="1714387"/>
    <lineage>
        <taxon>Eukaryota</taxon>
        <taxon>Sar</taxon>
        <taxon>Stramenopiles</taxon>
        <taxon>Ochrophyta</taxon>
        <taxon>Bolidophyceae</taxon>
        <taxon>Parmales</taxon>
        <taxon>Triparmaceae</taxon>
        <taxon>Triparma</taxon>
    </lineage>
</organism>
<keyword evidence="2" id="KW-1133">Transmembrane helix</keyword>
<keyword evidence="4" id="KW-1185">Reference proteome</keyword>
<sequence>MEYNNSHDSNESGDGPPECIPMVCLQVIPENSAPDCDGLNAIKACLVENNVECDEANEDLIDQWEQCICHNDCSGIAEDSDDADRVLTDPLTYENAYYPDQIHAGMNFGIAGYEKDPLSNFLKYEMLMHDDEWRDTNSFDRFSPFAAIKYEWDDASSSCQPFVKISPTDTDFKRLLSVDGVDLDCIMAYAMSEKYLPSTNPYHYVQKEWWNWNREPEKLLMNLRPTMRRATGAAPPSVMDGIGGVTIVLGSEGSEEIILDVPLTFQKYASLTNGIDQMIQKAQGKGDICAQPPIVVDEDGGVVYDGPFYGYEISTRQTITMPSAKCPRLVNDVVTPRTEANSKASLAENNLIVGNKFSFAIVTKTVSAVDGETTKFQHFDNLASFANCKVQIHGLYDESGTQLCNEINYGPPEMNEITLSEPHCHFVDLMEVTTEIKSTLANMKAGHFPGENDLLLPLLASEGYANCQYLIMQTMSFETVPKTIFSRQCPYDYHMDEDLWTADPCCNYALQQTQCCAETERSVPVAEANVNVLKLASYCNQYGPEMLPAIIIAAKTYVDHQKDALNPVGGCSGEKDLAVEKIDANRAVVEDCIRELFGEWREVADSNGEWDQSSTVECTDDDGCYSGSCAEAVGDATTRYCQTSMRSKDMVSCLLDKFSTKAAAVFKSNLMNGNLLATEDEISQKLVEVAGRERCTGPEGWRYDADWRHCVHEYDDETGQWIDHWNQQTGKCDLFYCSDRDDCRDKCNDVTGERSVCNWVGHWERNSVGEEECLQYGENFCARCYDGAGNDCYKVSEPAKCESSYSVYPDINMNHDFDYDAGIHPPVYDTTTTTTVTVTTTDNIPSCIPNICLSLIPTDGSPSCDDFNKIVDCVKENEAICEEEDQLLIQAWDECLCNNNCVVGLLDPETGSFDTGSFDDPSSPNTVTVGTAKTSNSSRRDRRRLAADQANANANDKTRLEELEDYVDSNADAVRWTDENCKLVMGPDAVAIEEDWGWWGNKGYTASFCKNPTATTFDECINANDVCDIIGFKDIWSCGKLRKGKGGSGSGMAEEMKPCWNRDPISDGQETHYVKSKWIEMDTHQWSEFCMVDVNYESQEDAVFGCSAFDGYEPILRDSKDHACRSEHATGCYGDLDREDCNNLSGSSELFYSDSFYDYYDERIGKCKIEMRDLYYHGDGTRVEKVVHFASLCANLGGELGMEDWIFHSAKHFEPGFFETQEKCEVGMCDIGDYMYSRTPFTQEECEAQTKCSNNNCLGCRQNHDLRYELGRYDLPWSVCWIATATTQEDCEAADGKWKGTVEGLEVNACIYEENGNAEDCDFQWDSCPELEPDQCGLTGEWDNPVLQNYLLCSVSANTECKTEEDCVEAGNCYGSGMDLGWLATMCFDGACSYRANVCMAPRISENEWDWWGNCDAYLDDATKEMRDNGEWWMWDEGVQDQGEHCALLRMDTEEKCDAVEGGVWTSTFMDESKCVEEQKCFNGGWFNNFDSTECDLCEHSFESINRWEGNVWKTGKMKSLYDWMPVEFGNVNSWTHELEEWHLRDYVRESLERMYEEVESNFMQCMFGGLMDSVEKVACTCGVGGFSNCDVAEVMGGSFTLFEESVYNGVRQNVGNIASTSLEITEESVENKAEIVLNSVNFVPKLLSSPTHAPTTTPPSSGEDNEIERRRKLTLSGSINDSDCFTVVQNSGGNLIGQLVGDCVELVISDPLAASTSFCVSTIDTISRNPGFTVAGVGAETSSGVYSVLDVGDVTVINGKHCFDVTESINACPILHVEDYENVEENTDGVEGCGFIESIVEVVELIGDCEGGDQSACDLVDDVLNNEDEEDEEETKPKGDSGGLGLPVWIGIGVGSAVVVLAGMYVLTRGSSTPAPAVRSTKYSSPSRGSNGERGRGRRNYDDDATCASDESL</sequence>
<evidence type="ECO:0000256" key="1">
    <source>
        <dbReference type="SAM" id="MobiDB-lite"/>
    </source>
</evidence>
<feature type="compositionally biased region" description="Basic and acidic residues" evidence="1">
    <location>
        <begin position="1892"/>
        <end position="1903"/>
    </location>
</feature>
<accession>A0A9W7AK63</accession>
<keyword evidence="2" id="KW-0812">Transmembrane</keyword>
<feature type="transmembrane region" description="Helical" evidence="2">
    <location>
        <begin position="1847"/>
        <end position="1868"/>
    </location>
</feature>